<proteinExistence type="predicted"/>
<dbReference type="EMBL" id="BMKR01000006">
    <property type="protein sequence ID" value="GGF73133.1"/>
    <property type="molecule type" value="Genomic_DNA"/>
</dbReference>
<name>A0A917FDI1_9BACL</name>
<organism evidence="1 2">
    <name type="scientific">Paenibacillus albidus</name>
    <dbReference type="NCBI Taxonomy" id="2041023"/>
    <lineage>
        <taxon>Bacteria</taxon>
        <taxon>Bacillati</taxon>
        <taxon>Bacillota</taxon>
        <taxon>Bacilli</taxon>
        <taxon>Bacillales</taxon>
        <taxon>Paenibacillaceae</taxon>
        <taxon>Paenibacillus</taxon>
    </lineage>
</organism>
<evidence type="ECO:0000313" key="1">
    <source>
        <dbReference type="EMBL" id="GGF73133.1"/>
    </source>
</evidence>
<accession>A0A917FDI1</accession>
<dbReference type="AlphaFoldDB" id="A0A917FDI1"/>
<keyword evidence="2" id="KW-1185">Reference proteome</keyword>
<reference evidence="1" key="2">
    <citation type="submission" date="2020-09" db="EMBL/GenBank/DDBJ databases">
        <authorList>
            <person name="Sun Q."/>
            <person name="Zhou Y."/>
        </authorList>
    </citation>
    <scope>NUCLEOTIDE SEQUENCE</scope>
    <source>
        <strain evidence="1">CGMCC 1.16134</strain>
    </source>
</reference>
<sequence>MTQVSTEEMICPHCGESQDNHEPDDMTYYMCQKTCEKCNEMFWYSVTVTREYTTDRGDEA</sequence>
<comment type="caution">
    <text evidence="1">The sequence shown here is derived from an EMBL/GenBank/DDBJ whole genome shotgun (WGS) entry which is preliminary data.</text>
</comment>
<gene>
    <name evidence="1" type="ORF">GCM10010912_17910</name>
</gene>
<dbReference type="Proteomes" id="UP000637643">
    <property type="component" value="Unassembled WGS sequence"/>
</dbReference>
<reference evidence="1" key="1">
    <citation type="journal article" date="2014" name="Int. J. Syst. Evol. Microbiol.">
        <title>Complete genome sequence of Corynebacterium casei LMG S-19264T (=DSM 44701T), isolated from a smear-ripened cheese.</title>
        <authorList>
            <consortium name="US DOE Joint Genome Institute (JGI-PGF)"/>
            <person name="Walter F."/>
            <person name="Albersmeier A."/>
            <person name="Kalinowski J."/>
            <person name="Ruckert C."/>
        </authorList>
    </citation>
    <scope>NUCLEOTIDE SEQUENCE</scope>
    <source>
        <strain evidence="1">CGMCC 1.16134</strain>
    </source>
</reference>
<evidence type="ECO:0000313" key="2">
    <source>
        <dbReference type="Proteomes" id="UP000637643"/>
    </source>
</evidence>
<protein>
    <submittedName>
        <fullName evidence="1">Uncharacterized protein</fullName>
    </submittedName>
</protein>